<sequence length="314" mass="34475">MNNDPRTSDLERDVEESMRMFERSKVGQAVSIQPVHPSRALWVVDGSDQDQASLAAVSFLREKFNTETLVLDARDTANASDDIAPRWAKEVSGARPIRGAEGEAYEKIISALADHNVDLVIVPCPFGRSFEHVGTDSAGTVIDVLLARSTKPILVIRRGDQLLGKCTKRVSVVLGSECDMANRAAAWAFGLADDHATVTLNLVIEKEQFENIRSIIEALHPGQALEPDQFSDALAKAHQAIHREMAKTATERNLTYHLLPQAGEKAPPNLLAAAEKMLLVMPLEVDDRFGQGFVQDRIRRSPHPVLVVPGHMPT</sequence>
<dbReference type="InterPro" id="IPR014729">
    <property type="entry name" value="Rossmann-like_a/b/a_fold"/>
</dbReference>
<dbReference type="AlphaFoldDB" id="A0A5C6DS44"/>
<reference evidence="1 2" key="1">
    <citation type="submission" date="2019-02" db="EMBL/GenBank/DDBJ databases">
        <title>Deep-cultivation of Planctomycetes and their phenomic and genomic characterization uncovers novel biology.</title>
        <authorList>
            <person name="Wiegand S."/>
            <person name="Jogler M."/>
            <person name="Boedeker C."/>
            <person name="Pinto D."/>
            <person name="Vollmers J."/>
            <person name="Rivas-Marin E."/>
            <person name="Kohn T."/>
            <person name="Peeters S.H."/>
            <person name="Heuer A."/>
            <person name="Rast P."/>
            <person name="Oberbeckmann S."/>
            <person name="Bunk B."/>
            <person name="Jeske O."/>
            <person name="Meyerdierks A."/>
            <person name="Storesund J.E."/>
            <person name="Kallscheuer N."/>
            <person name="Luecker S."/>
            <person name="Lage O.M."/>
            <person name="Pohl T."/>
            <person name="Merkel B.J."/>
            <person name="Hornburger P."/>
            <person name="Mueller R.-W."/>
            <person name="Bruemmer F."/>
            <person name="Labrenz M."/>
            <person name="Spormann A.M."/>
            <person name="Op Den Camp H."/>
            <person name="Overmann J."/>
            <person name="Amann R."/>
            <person name="Jetten M.S.M."/>
            <person name="Mascher T."/>
            <person name="Medema M.H."/>
            <person name="Devos D.P."/>
            <person name="Kaster A.-K."/>
            <person name="Ovreas L."/>
            <person name="Rohde M."/>
            <person name="Galperin M.Y."/>
            <person name="Jogler C."/>
        </authorList>
    </citation>
    <scope>NUCLEOTIDE SEQUENCE [LARGE SCALE GENOMIC DNA]</scope>
    <source>
        <strain evidence="1 2">Q31b</strain>
    </source>
</reference>
<accession>A0A5C6DS44</accession>
<dbReference type="RefSeq" id="WP_146601270.1">
    <property type="nucleotide sequence ID" value="NZ_SJPY01000006.1"/>
</dbReference>
<dbReference type="SUPFAM" id="SSF52402">
    <property type="entry name" value="Adenine nucleotide alpha hydrolases-like"/>
    <property type="match status" value="1"/>
</dbReference>
<protein>
    <recommendedName>
        <fullName evidence="3">Universal stress protein family protein</fullName>
    </recommendedName>
</protein>
<dbReference type="Gene3D" id="3.40.50.12370">
    <property type="match status" value="1"/>
</dbReference>
<evidence type="ECO:0008006" key="3">
    <source>
        <dbReference type="Google" id="ProtNLM"/>
    </source>
</evidence>
<proteinExistence type="predicted"/>
<evidence type="ECO:0000313" key="1">
    <source>
        <dbReference type="EMBL" id="TWU38994.1"/>
    </source>
</evidence>
<dbReference type="OrthoDB" id="249888at2"/>
<dbReference type="Gene3D" id="3.40.50.620">
    <property type="entry name" value="HUPs"/>
    <property type="match status" value="1"/>
</dbReference>
<evidence type="ECO:0000313" key="2">
    <source>
        <dbReference type="Proteomes" id="UP000315471"/>
    </source>
</evidence>
<organism evidence="1 2">
    <name type="scientific">Novipirellula aureliae</name>
    <dbReference type="NCBI Taxonomy" id="2527966"/>
    <lineage>
        <taxon>Bacteria</taxon>
        <taxon>Pseudomonadati</taxon>
        <taxon>Planctomycetota</taxon>
        <taxon>Planctomycetia</taxon>
        <taxon>Pirellulales</taxon>
        <taxon>Pirellulaceae</taxon>
        <taxon>Novipirellula</taxon>
    </lineage>
</organism>
<name>A0A5C6DS44_9BACT</name>
<dbReference type="Proteomes" id="UP000315471">
    <property type="component" value="Unassembled WGS sequence"/>
</dbReference>
<gene>
    <name evidence="1" type="ORF">Q31b_40730</name>
</gene>
<comment type="caution">
    <text evidence="1">The sequence shown here is derived from an EMBL/GenBank/DDBJ whole genome shotgun (WGS) entry which is preliminary data.</text>
</comment>
<dbReference type="EMBL" id="SJPY01000006">
    <property type="protein sequence ID" value="TWU38994.1"/>
    <property type="molecule type" value="Genomic_DNA"/>
</dbReference>
<keyword evidence="2" id="KW-1185">Reference proteome</keyword>